<dbReference type="SUPFAM" id="SSF101941">
    <property type="entry name" value="NAC domain"/>
    <property type="match status" value="1"/>
</dbReference>
<dbReference type="GO" id="GO:0006355">
    <property type="term" value="P:regulation of DNA-templated transcription"/>
    <property type="evidence" value="ECO:0007669"/>
    <property type="project" value="InterPro"/>
</dbReference>
<keyword evidence="8" id="KW-0010">Activator</keyword>
<dbReference type="InterPro" id="IPR036093">
    <property type="entry name" value="NAC_dom_sf"/>
</dbReference>
<evidence type="ECO:0000256" key="4">
    <source>
        <dbReference type="ARBA" id="ARBA00022989"/>
    </source>
</evidence>
<evidence type="ECO:0000256" key="10">
    <source>
        <dbReference type="ARBA" id="ARBA00023242"/>
    </source>
</evidence>
<gene>
    <name evidence="12" type="ORF">RJ639_001754</name>
</gene>
<evidence type="ECO:0000256" key="7">
    <source>
        <dbReference type="ARBA" id="ARBA00023136"/>
    </source>
</evidence>
<dbReference type="GO" id="GO:0005634">
    <property type="term" value="C:nucleus"/>
    <property type="evidence" value="ECO:0007669"/>
    <property type="project" value="UniProtKB-SubCell"/>
</dbReference>
<evidence type="ECO:0000259" key="11">
    <source>
        <dbReference type="PROSITE" id="PS51005"/>
    </source>
</evidence>
<dbReference type="Pfam" id="PF02365">
    <property type="entry name" value="NAM"/>
    <property type="match status" value="1"/>
</dbReference>
<reference evidence="12" key="1">
    <citation type="submission" date="2022-12" db="EMBL/GenBank/DDBJ databases">
        <title>Draft genome assemblies for two species of Escallonia (Escalloniales).</title>
        <authorList>
            <person name="Chanderbali A."/>
            <person name="Dervinis C."/>
            <person name="Anghel I."/>
            <person name="Soltis D."/>
            <person name="Soltis P."/>
            <person name="Zapata F."/>
        </authorList>
    </citation>
    <scope>NUCLEOTIDE SEQUENCE</scope>
    <source>
        <strain evidence="12">UCBG64.0493</strain>
        <tissue evidence="12">Leaf</tissue>
    </source>
</reference>
<keyword evidence="9" id="KW-0804">Transcription</keyword>
<evidence type="ECO:0000256" key="9">
    <source>
        <dbReference type="ARBA" id="ARBA00023163"/>
    </source>
</evidence>
<dbReference type="PANTHER" id="PTHR31744:SF216">
    <property type="entry name" value="NAC TRANSCRIPTION FACTOR"/>
    <property type="match status" value="1"/>
</dbReference>
<proteinExistence type="predicted"/>
<dbReference type="PANTHER" id="PTHR31744">
    <property type="entry name" value="PROTEIN CUP-SHAPED COTYLEDON 2-RELATED"/>
    <property type="match status" value="1"/>
</dbReference>
<keyword evidence="5" id="KW-0805">Transcription regulation</keyword>
<comment type="caution">
    <text evidence="12">The sequence shown here is derived from an EMBL/GenBank/DDBJ whole genome shotgun (WGS) entry which is preliminary data.</text>
</comment>
<keyword evidence="6" id="KW-0238">DNA-binding</keyword>
<evidence type="ECO:0000256" key="3">
    <source>
        <dbReference type="ARBA" id="ARBA00022692"/>
    </source>
</evidence>
<protein>
    <recommendedName>
        <fullName evidence="11">NAC domain-containing protein</fullName>
    </recommendedName>
</protein>
<dbReference type="Gene3D" id="2.170.150.80">
    <property type="entry name" value="NAC domain"/>
    <property type="match status" value="1"/>
</dbReference>
<keyword evidence="4" id="KW-1133">Transmembrane helix</keyword>
<name>A0AA88X8P8_9ASTE</name>
<comment type="subcellular location">
    <subcellularLocation>
        <location evidence="2">Membrane</location>
        <topology evidence="2">Single-pass membrane protein</topology>
    </subcellularLocation>
    <subcellularLocation>
        <location evidence="1">Nucleus</location>
    </subcellularLocation>
</comment>
<dbReference type="GO" id="GO:0016020">
    <property type="term" value="C:membrane"/>
    <property type="evidence" value="ECO:0007669"/>
    <property type="project" value="UniProtKB-SubCell"/>
</dbReference>
<evidence type="ECO:0000256" key="8">
    <source>
        <dbReference type="ARBA" id="ARBA00023159"/>
    </source>
</evidence>
<organism evidence="12 13">
    <name type="scientific">Escallonia herrerae</name>
    <dbReference type="NCBI Taxonomy" id="1293975"/>
    <lineage>
        <taxon>Eukaryota</taxon>
        <taxon>Viridiplantae</taxon>
        <taxon>Streptophyta</taxon>
        <taxon>Embryophyta</taxon>
        <taxon>Tracheophyta</taxon>
        <taxon>Spermatophyta</taxon>
        <taxon>Magnoliopsida</taxon>
        <taxon>eudicotyledons</taxon>
        <taxon>Gunneridae</taxon>
        <taxon>Pentapetalae</taxon>
        <taxon>asterids</taxon>
        <taxon>campanulids</taxon>
        <taxon>Escalloniales</taxon>
        <taxon>Escalloniaceae</taxon>
        <taxon>Escallonia</taxon>
    </lineage>
</organism>
<evidence type="ECO:0000256" key="6">
    <source>
        <dbReference type="ARBA" id="ARBA00023125"/>
    </source>
</evidence>
<dbReference type="AlphaFoldDB" id="A0AA88X8P8"/>
<feature type="domain" description="NAC" evidence="11">
    <location>
        <begin position="19"/>
        <end position="166"/>
    </location>
</feature>
<accession>A0AA88X8P8</accession>
<dbReference type="EMBL" id="JAVXUP010000024">
    <property type="protein sequence ID" value="KAK3042052.1"/>
    <property type="molecule type" value="Genomic_DNA"/>
</dbReference>
<dbReference type="Proteomes" id="UP001188597">
    <property type="component" value="Unassembled WGS sequence"/>
</dbReference>
<keyword evidence="3" id="KW-0812">Transmembrane</keyword>
<evidence type="ECO:0000256" key="1">
    <source>
        <dbReference type="ARBA" id="ARBA00004123"/>
    </source>
</evidence>
<dbReference type="PROSITE" id="PS51005">
    <property type="entry name" value="NAC"/>
    <property type="match status" value="1"/>
</dbReference>
<sequence length="166" mass="19426">FQLCVLSPRYTGMACKNYQPVGFRFHPTDKELIDHYLRLKINGFEEKVSIIPEVDICKWEPSDLPGLSVIETNDNEWYFFCRNDRRYPNGGRVRRATKGGYWKATGNDRRIKFGRKEIGRKKILVFHTGRGSKAKRTGWKIHEYHATDRTVDSTHAAQVMLNVYRS</sequence>
<keyword evidence="7" id="KW-0472">Membrane</keyword>
<feature type="non-terminal residue" evidence="12">
    <location>
        <position position="1"/>
    </location>
</feature>
<keyword evidence="13" id="KW-1185">Reference proteome</keyword>
<evidence type="ECO:0000313" key="12">
    <source>
        <dbReference type="EMBL" id="KAK3042052.1"/>
    </source>
</evidence>
<keyword evidence="10" id="KW-0539">Nucleus</keyword>
<evidence type="ECO:0000313" key="13">
    <source>
        <dbReference type="Proteomes" id="UP001188597"/>
    </source>
</evidence>
<dbReference type="InterPro" id="IPR003441">
    <property type="entry name" value="NAC-dom"/>
</dbReference>
<dbReference type="GO" id="GO:0000976">
    <property type="term" value="F:transcription cis-regulatory region binding"/>
    <property type="evidence" value="ECO:0007669"/>
    <property type="project" value="UniProtKB-ARBA"/>
</dbReference>
<evidence type="ECO:0000256" key="5">
    <source>
        <dbReference type="ARBA" id="ARBA00023015"/>
    </source>
</evidence>
<evidence type="ECO:0000256" key="2">
    <source>
        <dbReference type="ARBA" id="ARBA00004167"/>
    </source>
</evidence>